<comment type="subcellular location">
    <subcellularLocation>
        <location evidence="1">Secreted</location>
    </subcellularLocation>
</comment>
<evidence type="ECO:0000313" key="4">
    <source>
        <dbReference type="EMBL" id="ACZ28171.1"/>
    </source>
</evidence>
<organism evidence="4">
    <name type="scientific">Simulium nigrimanum</name>
    <name type="common">Black fly</name>
    <dbReference type="NCBI Taxonomy" id="683695"/>
    <lineage>
        <taxon>Eukaryota</taxon>
        <taxon>Metazoa</taxon>
        <taxon>Ecdysozoa</taxon>
        <taxon>Arthropoda</taxon>
        <taxon>Hexapoda</taxon>
        <taxon>Insecta</taxon>
        <taxon>Pterygota</taxon>
        <taxon>Neoptera</taxon>
        <taxon>Endopterygota</taxon>
        <taxon>Diptera</taxon>
        <taxon>Nematocera</taxon>
        <taxon>Chironomoidea</taxon>
        <taxon>Simuliidae</taxon>
        <taxon>Simulium</taxon>
    </lineage>
</organism>
<sequence>MAVLAWFGLFGCLITVIAAKQMPTGAEVMEKCKHELQDDDNGMAMGKFSGCFLGCVLEATGVLEFVNVEGPQNGSYRVNLDTFHYLFEKEPLNLYAHTCMDVAPLKYLTYDNVCENSINFYGCMEDWLTRDLIYAVYNYYGTKPEDIFEIMTKRKTLDQVKDTVKKMYNMTMTCSQYPMYWNNESDVCFNRCLWEQVGLFEADQDLQEEKFRNLFSAERLNETAIACKPQLDVEPVQRCRVIEEFYGCAKNGLTAILEQTISAPFGNGDKK</sequence>
<dbReference type="GO" id="GO:0005576">
    <property type="term" value="C:extracellular region"/>
    <property type="evidence" value="ECO:0007669"/>
    <property type="project" value="UniProtKB-SubCell"/>
</dbReference>
<dbReference type="SUPFAM" id="SSF47565">
    <property type="entry name" value="Insect pheromone/odorant-binding proteins"/>
    <property type="match status" value="1"/>
</dbReference>
<dbReference type="AlphaFoldDB" id="D1FPR6"/>
<evidence type="ECO:0000256" key="1">
    <source>
        <dbReference type="ARBA" id="ARBA00004613"/>
    </source>
</evidence>
<feature type="chain" id="PRO_5003021768" evidence="3">
    <location>
        <begin position="20"/>
        <end position="271"/>
    </location>
</feature>
<dbReference type="GO" id="GO:0005549">
    <property type="term" value="F:odorant binding"/>
    <property type="evidence" value="ECO:0007669"/>
    <property type="project" value="InterPro"/>
</dbReference>
<reference evidence="4" key="1">
    <citation type="submission" date="2009-10" db="EMBL/GenBank/DDBJ databases">
        <title>An Insight into the Sialotranscriptome of Simulium nigrimanum, a Black Fly Associated with Fogo Selvagem in South America.</title>
        <authorList>
            <person name="Ribeiro J.M.C."/>
            <person name="Valenzuela J.G."/>
            <person name="Pham V.M."/>
            <person name="Kleeman L."/>
            <person name="Barbian K.D."/>
            <person name="Favreau A.J."/>
            <person name="Eaton D.P."/>
            <person name="Aoki V."/>
            <person name="Hans-Filho G."/>
            <person name="Rivitti E.A."/>
            <person name="Diaz L.A."/>
        </authorList>
    </citation>
    <scope>NUCLEOTIDE SEQUENCE</scope>
    <source>
        <tissue evidence="4">Salivary glands</tissue>
    </source>
</reference>
<feature type="signal peptide" evidence="3">
    <location>
        <begin position="1"/>
        <end position="19"/>
    </location>
</feature>
<evidence type="ECO:0000256" key="2">
    <source>
        <dbReference type="ARBA" id="ARBA00022525"/>
    </source>
</evidence>
<name>D1FPR6_SIMNI</name>
<proteinExistence type="evidence at transcript level"/>
<keyword evidence="2" id="KW-0964">Secreted</keyword>
<protein>
    <submittedName>
        <fullName evidence="4">Hypothetical secreted protein</fullName>
    </submittedName>
</protein>
<dbReference type="EMBL" id="EZ419816">
    <property type="protein sequence ID" value="ACZ28171.1"/>
    <property type="molecule type" value="mRNA"/>
</dbReference>
<accession>D1FPR6</accession>
<evidence type="ECO:0000256" key="3">
    <source>
        <dbReference type="SAM" id="SignalP"/>
    </source>
</evidence>
<keyword evidence="3" id="KW-0732">Signal</keyword>
<dbReference type="InterPro" id="IPR036728">
    <property type="entry name" value="PBP_GOBP_sf"/>
</dbReference>